<evidence type="ECO:0000313" key="4">
    <source>
        <dbReference type="Proteomes" id="UP000707451"/>
    </source>
</evidence>
<feature type="compositionally biased region" description="Basic and acidic residues" evidence="1">
    <location>
        <begin position="153"/>
        <end position="169"/>
    </location>
</feature>
<evidence type="ECO:0000256" key="1">
    <source>
        <dbReference type="SAM" id="MobiDB-lite"/>
    </source>
</evidence>
<evidence type="ECO:0000259" key="2">
    <source>
        <dbReference type="Pfam" id="PF12550"/>
    </source>
</evidence>
<dbReference type="PANTHER" id="PTHR37784:SF2">
    <property type="entry name" value="HIGH-OSMOLARITY-INDUCED TRANSCRIPTION PROTEIN 1"/>
    <property type="match status" value="1"/>
</dbReference>
<dbReference type="PANTHER" id="PTHR37784">
    <property type="entry name" value="PROTEIN MSN1"/>
    <property type="match status" value="1"/>
</dbReference>
<dbReference type="Proteomes" id="UP000707451">
    <property type="component" value="Unassembled WGS sequence"/>
</dbReference>
<feature type="region of interest" description="Disordered" evidence="1">
    <location>
        <begin position="153"/>
        <end position="181"/>
    </location>
</feature>
<dbReference type="InterPro" id="IPR052146">
    <property type="entry name" value="HOT1"/>
</dbReference>
<dbReference type="AlphaFoldDB" id="A0A9P7Y2F5"/>
<keyword evidence="4" id="KW-1185">Reference proteome</keyword>
<feature type="domain" description="Transcription activator GCR1-like" evidence="2">
    <location>
        <begin position="287"/>
        <end position="354"/>
    </location>
</feature>
<sequence>MPVPSQQNLLPSHDHLSLRKAFSSLVAALDRHNDNWSQTPSFQEKRNEDPLQAAITSEGVLFWREFCTNRAYNDDDRVTPEKLLDYVDLICLPYDNLQQRHGIASNVNGAYPPLVLSLQALVRPVLQLWVHKGPLLDDVLEFSQHTYTEGSIAKEGEWERDGQDDRGDMDYQSEDWPSTPREVDLANGFEDELEGENIDWCRETAVVQENTLRLMFAKEELDSAKVPSNPSSAPMKNPFISASATTTPTWTHGRYKADEFEATTMYNNLRIVDNKTPTPTYNLALTDNVVELLEEWRFGLDNQMSIQELNKQYGARWRRKEQDYYYHARINIVLEFKRLVSEEGMEDDEAVSYLVTKQGRKTARTLYNELCQERSARNKIAGKKVSTLPGPSSSSSSSAKTFPDLAAVSSSSGSTSKASITSAEPATPSTKDAGVTKQADLYLSKGSTSNNHAAKREPVAPTATTTNASTGLHKWRLGVKNQPQYSAPTPGMPEVWDEVALDRTYRFPMFDNIVTVDDLWKFWTQGWDGGPSVRERSAEHGATWRKTTYDPTIAQWYASRYKVVQEIRRLVERDWLESEAVEGIEALRENRSMEELAKCLGSLNDIPVAISNATRPNAHTVMMAQARSAALSDAGSGSGLTPPMGHVGGRCAPRAQAATIIQEPLAEEMAAPVICGREDLAITVSQFNRRTGDGGRFGPSTGATASTSGTLSRGTTETTIPFRTATDNTRPPPSGSSSSSTPSSRRRSRSRGTGVPLESMSKYLTNQRKPRILVKKEDRE</sequence>
<name>A0A9P7Y2F5_9FUNG</name>
<dbReference type="EMBL" id="JAHRHY010000002">
    <property type="protein sequence ID" value="KAG9071492.1"/>
    <property type="molecule type" value="Genomic_DNA"/>
</dbReference>
<feature type="compositionally biased region" description="Low complexity" evidence="1">
    <location>
        <begin position="698"/>
        <end position="719"/>
    </location>
</feature>
<protein>
    <recommendedName>
        <fullName evidence="2">Transcription activator GCR1-like domain-containing protein</fullName>
    </recommendedName>
</protein>
<feature type="region of interest" description="Disordered" evidence="1">
    <location>
        <begin position="689"/>
        <end position="780"/>
    </location>
</feature>
<dbReference type="InterPro" id="IPR022210">
    <property type="entry name" value="TF_GCR1-like"/>
</dbReference>
<comment type="caution">
    <text evidence="3">The sequence shown here is derived from an EMBL/GenBank/DDBJ whole genome shotgun (WGS) entry which is preliminary data.</text>
</comment>
<dbReference type="Pfam" id="PF12550">
    <property type="entry name" value="GCR1_C"/>
    <property type="match status" value="2"/>
</dbReference>
<dbReference type="OrthoDB" id="428577at2759"/>
<reference evidence="3" key="1">
    <citation type="submission" date="2021-06" db="EMBL/GenBank/DDBJ databases">
        <title>Genome Sequence of Mortierella hyaline Strain SCG-10, a Cold-Adapted, Nitrate-Reducing Fungus Isolated from Soil in Minnesota, USA.</title>
        <authorList>
            <person name="Aldossari N."/>
        </authorList>
    </citation>
    <scope>NUCLEOTIDE SEQUENCE</scope>
    <source>
        <strain evidence="3">SCG-10</strain>
    </source>
</reference>
<accession>A0A9P7Y2F5</accession>
<evidence type="ECO:0000313" key="3">
    <source>
        <dbReference type="EMBL" id="KAG9071492.1"/>
    </source>
</evidence>
<dbReference type="GO" id="GO:0000981">
    <property type="term" value="F:DNA-binding transcription factor activity, RNA polymerase II-specific"/>
    <property type="evidence" value="ECO:0007669"/>
    <property type="project" value="TreeGrafter"/>
</dbReference>
<feature type="compositionally biased region" description="Low complexity" evidence="1">
    <location>
        <begin position="406"/>
        <end position="423"/>
    </location>
</feature>
<feature type="domain" description="Transcription activator GCR1-like" evidence="2">
    <location>
        <begin position="507"/>
        <end position="588"/>
    </location>
</feature>
<gene>
    <name evidence="3" type="ORF">KI688_005704</name>
</gene>
<proteinExistence type="predicted"/>
<dbReference type="GO" id="GO:0000978">
    <property type="term" value="F:RNA polymerase II cis-regulatory region sequence-specific DNA binding"/>
    <property type="evidence" value="ECO:0007669"/>
    <property type="project" value="TreeGrafter"/>
</dbReference>
<organism evidence="3 4">
    <name type="scientific">Linnemannia hyalina</name>
    <dbReference type="NCBI Taxonomy" id="64524"/>
    <lineage>
        <taxon>Eukaryota</taxon>
        <taxon>Fungi</taxon>
        <taxon>Fungi incertae sedis</taxon>
        <taxon>Mucoromycota</taxon>
        <taxon>Mortierellomycotina</taxon>
        <taxon>Mortierellomycetes</taxon>
        <taxon>Mortierellales</taxon>
        <taxon>Mortierellaceae</taxon>
        <taxon>Linnemannia</taxon>
    </lineage>
</organism>
<feature type="region of interest" description="Disordered" evidence="1">
    <location>
        <begin position="381"/>
        <end position="471"/>
    </location>
</feature>
<dbReference type="GO" id="GO:0060963">
    <property type="term" value="P:positive regulation of ribosomal protein gene transcription by RNA polymerase II"/>
    <property type="evidence" value="ECO:0007669"/>
    <property type="project" value="TreeGrafter"/>
</dbReference>